<dbReference type="Proteomes" id="UP000765509">
    <property type="component" value="Unassembled WGS sequence"/>
</dbReference>
<evidence type="ECO:0000313" key="1">
    <source>
        <dbReference type="EMBL" id="MBW0490854.1"/>
    </source>
</evidence>
<dbReference type="AlphaFoldDB" id="A0A9Q3H5P3"/>
<gene>
    <name evidence="1" type="ORF">O181_030569</name>
</gene>
<evidence type="ECO:0000313" key="2">
    <source>
        <dbReference type="Proteomes" id="UP000765509"/>
    </source>
</evidence>
<organism evidence="1 2">
    <name type="scientific">Austropuccinia psidii MF-1</name>
    <dbReference type="NCBI Taxonomy" id="1389203"/>
    <lineage>
        <taxon>Eukaryota</taxon>
        <taxon>Fungi</taxon>
        <taxon>Dikarya</taxon>
        <taxon>Basidiomycota</taxon>
        <taxon>Pucciniomycotina</taxon>
        <taxon>Pucciniomycetes</taxon>
        <taxon>Pucciniales</taxon>
        <taxon>Sphaerophragmiaceae</taxon>
        <taxon>Austropuccinia</taxon>
    </lineage>
</organism>
<dbReference type="OrthoDB" id="3269001at2759"/>
<proteinExistence type="predicted"/>
<comment type="caution">
    <text evidence="1">The sequence shown here is derived from an EMBL/GenBank/DDBJ whole genome shotgun (WGS) entry which is preliminary data.</text>
</comment>
<protein>
    <submittedName>
        <fullName evidence="1">Uncharacterized protein</fullName>
    </submittedName>
</protein>
<name>A0A9Q3H5P3_9BASI</name>
<keyword evidence="2" id="KW-1185">Reference proteome</keyword>
<accession>A0A9Q3H5P3</accession>
<sequence length="276" mass="31306">MSREKCQIARNYLIFIITLSKELNNSNYIQHQIPKDLQTVIKKLGLTPELNQYVCCPKCYFKYDIEVAPHHCQYKNLPNSPPCGAMLFCQSRFIRALYHLAFSLFTDWFNPLSNKAAGKQVSLGVLALNCLKLPPSSRWKAENTFIAGLVPEPSQPNMVTINKILRVFIDEMIQLNSGIFVQTPKYPNGRMVVVCLGCLIGDLVANHKVSGFALNSATWFCSSCECTKAEIQQLELGRLQQKFIVKDYSLGFKDLTNKAERTRMVKKTGIRWSGLN</sequence>
<reference evidence="1" key="1">
    <citation type="submission" date="2021-03" db="EMBL/GenBank/DDBJ databases">
        <title>Draft genome sequence of rust myrtle Austropuccinia psidii MF-1, a brazilian biotype.</title>
        <authorList>
            <person name="Quecine M.C."/>
            <person name="Pachon D.M.R."/>
            <person name="Bonatelli M.L."/>
            <person name="Correr F.H."/>
            <person name="Franceschini L.M."/>
            <person name="Leite T.F."/>
            <person name="Margarido G.R.A."/>
            <person name="Almeida C.A."/>
            <person name="Ferrarezi J.A."/>
            <person name="Labate C.A."/>
        </authorList>
    </citation>
    <scope>NUCLEOTIDE SEQUENCE</scope>
    <source>
        <strain evidence="1">MF-1</strain>
    </source>
</reference>
<dbReference type="EMBL" id="AVOT02010793">
    <property type="protein sequence ID" value="MBW0490854.1"/>
    <property type="molecule type" value="Genomic_DNA"/>
</dbReference>